<keyword evidence="4" id="KW-1185">Reference proteome</keyword>
<dbReference type="Pfam" id="PF00561">
    <property type="entry name" value="Abhydrolase_1"/>
    <property type="match status" value="1"/>
</dbReference>
<dbReference type="PANTHER" id="PTHR43433:SF7">
    <property type="entry name" value="ALPHA_BETA FOLD FAMILY, PUTATIVE-RELATED"/>
    <property type="match status" value="1"/>
</dbReference>
<evidence type="ECO:0000256" key="1">
    <source>
        <dbReference type="SAM" id="MobiDB-lite"/>
    </source>
</evidence>
<sequence>MDTVLPSSAVAAAPVPPAPPPPCESPRVAPTLSPQARAVLGDFEDKFVEVGTCASTGKRVTICYNAFGNPAHPCVLLIQGMGSSLLGCSLRFVKRLVDRGYYVIRYDNRDVGLSTRFDEFGSPALVRLALPQWMSIGERRPYVLEDIMEDAVGLLTALGVRQAHLFGGSMGGMIAQLIAIHHPERALSLSILATHAGGVDITHPGLWHYTRFLRQPRSDSIEDRAAHMLWLINYLSQGAYNADAEQLKRYILCTYERNGAMDNAGLPRQAAAVMRAASRAEGLRRVTCPALVIHGFKDPLIPVANAHHLADLLPNSKLVIFPQLGHNFPPELVDPIAEEVLLTMKLATVSS</sequence>
<dbReference type="InterPro" id="IPR000073">
    <property type="entry name" value="AB_hydrolase_1"/>
</dbReference>
<keyword evidence="3" id="KW-0378">Hydrolase</keyword>
<dbReference type="PANTHER" id="PTHR43433">
    <property type="entry name" value="HYDROLASE, ALPHA/BETA FOLD FAMILY PROTEIN"/>
    <property type="match status" value="1"/>
</dbReference>
<dbReference type="Gene3D" id="3.40.50.1820">
    <property type="entry name" value="alpha/beta hydrolase"/>
    <property type="match status" value="1"/>
</dbReference>
<evidence type="ECO:0000313" key="3">
    <source>
        <dbReference type="EMBL" id="KAK7198977.1"/>
    </source>
</evidence>
<evidence type="ECO:0000259" key="2">
    <source>
        <dbReference type="Pfam" id="PF00561"/>
    </source>
</evidence>
<dbReference type="AlphaFoldDB" id="A0AAW0EXF3"/>
<gene>
    <name evidence="3" type="ORF">NESM_000865100</name>
</gene>
<feature type="region of interest" description="Disordered" evidence="1">
    <location>
        <begin position="1"/>
        <end position="28"/>
    </location>
</feature>
<evidence type="ECO:0000313" key="4">
    <source>
        <dbReference type="Proteomes" id="UP001430356"/>
    </source>
</evidence>
<organism evidence="3 4">
    <name type="scientific">Novymonas esmeraldas</name>
    <dbReference type="NCBI Taxonomy" id="1808958"/>
    <lineage>
        <taxon>Eukaryota</taxon>
        <taxon>Discoba</taxon>
        <taxon>Euglenozoa</taxon>
        <taxon>Kinetoplastea</taxon>
        <taxon>Metakinetoplastina</taxon>
        <taxon>Trypanosomatida</taxon>
        <taxon>Trypanosomatidae</taxon>
        <taxon>Novymonas</taxon>
    </lineage>
</organism>
<dbReference type="SUPFAM" id="SSF53474">
    <property type="entry name" value="alpha/beta-Hydrolases"/>
    <property type="match status" value="1"/>
</dbReference>
<accession>A0AAW0EXF3</accession>
<dbReference type="InterPro" id="IPR029058">
    <property type="entry name" value="AB_hydrolase_fold"/>
</dbReference>
<comment type="caution">
    <text evidence="3">The sequence shown here is derived from an EMBL/GenBank/DDBJ whole genome shotgun (WGS) entry which is preliminary data.</text>
</comment>
<dbReference type="EMBL" id="JAECZO010000194">
    <property type="protein sequence ID" value="KAK7198977.1"/>
    <property type="molecule type" value="Genomic_DNA"/>
</dbReference>
<dbReference type="GO" id="GO:0016787">
    <property type="term" value="F:hydrolase activity"/>
    <property type="evidence" value="ECO:0007669"/>
    <property type="project" value="UniProtKB-KW"/>
</dbReference>
<dbReference type="Proteomes" id="UP001430356">
    <property type="component" value="Unassembled WGS sequence"/>
</dbReference>
<reference evidence="3 4" key="1">
    <citation type="journal article" date="2021" name="MBio">
        <title>A New Model Trypanosomatid, Novymonas esmeraldas: Genomic Perception of Its 'Candidatus Pandoraea novymonadis' Endosymbiont.</title>
        <authorList>
            <person name="Zakharova A."/>
            <person name="Saura A."/>
            <person name="Butenko A."/>
            <person name="Podesvova L."/>
            <person name="Warmusova S."/>
            <person name="Kostygov A.Y."/>
            <person name="Nenarokova A."/>
            <person name="Lukes J."/>
            <person name="Opperdoes F.R."/>
            <person name="Yurchenko V."/>
        </authorList>
    </citation>
    <scope>NUCLEOTIDE SEQUENCE [LARGE SCALE GENOMIC DNA]</scope>
    <source>
        <strain evidence="3 4">E262AT.01</strain>
    </source>
</reference>
<dbReference type="InterPro" id="IPR050471">
    <property type="entry name" value="AB_hydrolase"/>
</dbReference>
<feature type="compositionally biased region" description="Low complexity" evidence="1">
    <location>
        <begin position="1"/>
        <end position="13"/>
    </location>
</feature>
<name>A0AAW0EXF3_9TRYP</name>
<proteinExistence type="predicted"/>
<feature type="domain" description="AB hydrolase-1" evidence="2">
    <location>
        <begin position="74"/>
        <end position="328"/>
    </location>
</feature>
<protein>
    <submittedName>
        <fullName evidence="3">Hydrolase, alpha/beta fold family</fullName>
    </submittedName>
</protein>
<feature type="compositionally biased region" description="Pro residues" evidence="1">
    <location>
        <begin position="14"/>
        <end position="24"/>
    </location>
</feature>